<keyword evidence="2" id="KW-1185">Reference proteome</keyword>
<gene>
    <name evidence="1" type="ORF">HPB49_004287</name>
</gene>
<dbReference type="EMBL" id="CM023472">
    <property type="protein sequence ID" value="KAH7958678.1"/>
    <property type="molecule type" value="Genomic_DNA"/>
</dbReference>
<evidence type="ECO:0000313" key="2">
    <source>
        <dbReference type="Proteomes" id="UP000821865"/>
    </source>
</evidence>
<protein>
    <submittedName>
        <fullName evidence="1">Uncharacterized protein</fullName>
    </submittedName>
</protein>
<reference evidence="1" key="1">
    <citation type="submission" date="2020-05" db="EMBL/GenBank/DDBJ databases">
        <title>Large-scale comparative analyses of tick genomes elucidate their genetic diversity and vector capacities.</title>
        <authorList>
            <person name="Jia N."/>
            <person name="Wang J."/>
            <person name="Shi W."/>
            <person name="Du L."/>
            <person name="Sun Y."/>
            <person name="Zhan W."/>
            <person name="Jiang J."/>
            <person name="Wang Q."/>
            <person name="Zhang B."/>
            <person name="Ji P."/>
            <person name="Sakyi L.B."/>
            <person name="Cui X."/>
            <person name="Yuan T."/>
            <person name="Jiang B."/>
            <person name="Yang W."/>
            <person name="Lam T.T.-Y."/>
            <person name="Chang Q."/>
            <person name="Ding S."/>
            <person name="Wang X."/>
            <person name="Zhu J."/>
            <person name="Ruan X."/>
            <person name="Zhao L."/>
            <person name="Wei J."/>
            <person name="Que T."/>
            <person name="Du C."/>
            <person name="Cheng J."/>
            <person name="Dai P."/>
            <person name="Han X."/>
            <person name="Huang E."/>
            <person name="Gao Y."/>
            <person name="Liu J."/>
            <person name="Shao H."/>
            <person name="Ye R."/>
            <person name="Li L."/>
            <person name="Wei W."/>
            <person name="Wang X."/>
            <person name="Wang C."/>
            <person name="Yang T."/>
            <person name="Huo Q."/>
            <person name="Li W."/>
            <person name="Guo W."/>
            <person name="Chen H."/>
            <person name="Zhou L."/>
            <person name="Ni X."/>
            <person name="Tian J."/>
            <person name="Zhou Y."/>
            <person name="Sheng Y."/>
            <person name="Liu T."/>
            <person name="Pan Y."/>
            <person name="Xia L."/>
            <person name="Li J."/>
            <person name="Zhao F."/>
            <person name="Cao W."/>
        </authorList>
    </citation>
    <scope>NUCLEOTIDE SEQUENCE</scope>
    <source>
        <strain evidence="1">Dsil-2018</strain>
    </source>
</reference>
<accession>A0ACB8D2W6</accession>
<dbReference type="Proteomes" id="UP000821865">
    <property type="component" value="Chromosome 3"/>
</dbReference>
<name>A0ACB8D2W6_DERSI</name>
<organism evidence="1 2">
    <name type="scientific">Dermacentor silvarum</name>
    <name type="common">Tick</name>
    <dbReference type="NCBI Taxonomy" id="543639"/>
    <lineage>
        <taxon>Eukaryota</taxon>
        <taxon>Metazoa</taxon>
        <taxon>Ecdysozoa</taxon>
        <taxon>Arthropoda</taxon>
        <taxon>Chelicerata</taxon>
        <taxon>Arachnida</taxon>
        <taxon>Acari</taxon>
        <taxon>Parasitiformes</taxon>
        <taxon>Ixodida</taxon>
        <taxon>Ixodoidea</taxon>
        <taxon>Ixodidae</taxon>
        <taxon>Rhipicephalinae</taxon>
        <taxon>Dermacentor</taxon>
    </lineage>
</organism>
<proteinExistence type="predicted"/>
<comment type="caution">
    <text evidence="1">The sequence shown here is derived from an EMBL/GenBank/DDBJ whole genome shotgun (WGS) entry which is preliminary data.</text>
</comment>
<evidence type="ECO:0000313" key="1">
    <source>
        <dbReference type="EMBL" id="KAH7958678.1"/>
    </source>
</evidence>
<sequence length="318" mass="35820">MDRLKAKRSARRTQSAKIINEATTLLESGCNDRTAFSKVIYKLVANRDELQEINAELEDVISVEDLEREYESAAHYDDQTLETLTRLRARLEDLSIGSTVQTPPSTTPNKPSAPTTVSSESFGPRLPTLSINPFHEREIRKEDPYLFKFLWFDKSMDMFRSWIVGSNETSYIRDIFNGGSQRTFIKEDLVARLGLNIIRETCLAVNTFASDAPSRVRKCNVVEVRPRSQFDDSEHIIEAIAMPVICHDISTTAMQCSFATKLREQSYRLADDQTVPRGCGEKGISLLLGSDQLWNILSGDIIRSTEVQGLVAVKTTFG</sequence>